<dbReference type="EMBL" id="JABSTU010000005">
    <property type="protein sequence ID" value="KAH8032491.1"/>
    <property type="molecule type" value="Genomic_DNA"/>
</dbReference>
<evidence type="ECO:0000256" key="1">
    <source>
        <dbReference type="SAM" id="MobiDB-lite"/>
    </source>
</evidence>
<accession>A0A9J6EDC5</accession>
<dbReference type="Proteomes" id="UP000821866">
    <property type="component" value="Chromosome 3"/>
</dbReference>
<reference evidence="2" key="1">
    <citation type="journal article" date="2020" name="Cell">
        <title>Large-Scale Comparative Analyses of Tick Genomes Elucidate Their Genetic Diversity and Vector Capacities.</title>
        <authorList>
            <consortium name="Tick Genome and Microbiome Consortium (TIGMIC)"/>
            <person name="Jia N."/>
            <person name="Wang J."/>
            <person name="Shi W."/>
            <person name="Du L."/>
            <person name="Sun Y."/>
            <person name="Zhan W."/>
            <person name="Jiang J.F."/>
            <person name="Wang Q."/>
            <person name="Zhang B."/>
            <person name="Ji P."/>
            <person name="Bell-Sakyi L."/>
            <person name="Cui X.M."/>
            <person name="Yuan T.T."/>
            <person name="Jiang B.G."/>
            <person name="Yang W.F."/>
            <person name="Lam T.T."/>
            <person name="Chang Q.C."/>
            <person name="Ding S.J."/>
            <person name="Wang X.J."/>
            <person name="Zhu J.G."/>
            <person name="Ruan X.D."/>
            <person name="Zhao L."/>
            <person name="Wei J.T."/>
            <person name="Ye R.Z."/>
            <person name="Que T.C."/>
            <person name="Du C.H."/>
            <person name="Zhou Y.H."/>
            <person name="Cheng J.X."/>
            <person name="Dai P.F."/>
            <person name="Guo W.B."/>
            <person name="Han X.H."/>
            <person name="Huang E.J."/>
            <person name="Li L.F."/>
            <person name="Wei W."/>
            <person name="Gao Y.C."/>
            <person name="Liu J.Z."/>
            <person name="Shao H.Z."/>
            <person name="Wang X."/>
            <person name="Wang C.C."/>
            <person name="Yang T.C."/>
            <person name="Huo Q.B."/>
            <person name="Li W."/>
            <person name="Chen H.Y."/>
            <person name="Chen S.E."/>
            <person name="Zhou L.G."/>
            <person name="Ni X.B."/>
            <person name="Tian J.H."/>
            <person name="Sheng Y."/>
            <person name="Liu T."/>
            <person name="Pan Y.S."/>
            <person name="Xia L.Y."/>
            <person name="Li J."/>
            <person name="Zhao F."/>
            <person name="Cao W.C."/>
        </authorList>
    </citation>
    <scope>NUCLEOTIDE SEQUENCE</scope>
    <source>
        <strain evidence="2">Rmic-2018</strain>
    </source>
</reference>
<evidence type="ECO:0000313" key="3">
    <source>
        <dbReference type="Proteomes" id="UP000821866"/>
    </source>
</evidence>
<evidence type="ECO:0000313" key="2">
    <source>
        <dbReference type="EMBL" id="KAH8032491.1"/>
    </source>
</evidence>
<feature type="region of interest" description="Disordered" evidence="1">
    <location>
        <begin position="174"/>
        <end position="193"/>
    </location>
</feature>
<organism evidence="2 3">
    <name type="scientific">Rhipicephalus microplus</name>
    <name type="common">Cattle tick</name>
    <name type="synonym">Boophilus microplus</name>
    <dbReference type="NCBI Taxonomy" id="6941"/>
    <lineage>
        <taxon>Eukaryota</taxon>
        <taxon>Metazoa</taxon>
        <taxon>Ecdysozoa</taxon>
        <taxon>Arthropoda</taxon>
        <taxon>Chelicerata</taxon>
        <taxon>Arachnida</taxon>
        <taxon>Acari</taxon>
        <taxon>Parasitiformes</taxon>
        <taxon>Ixodida</taxon>
        <taxon>Ixodoidea</taxon>
        <taxon>Ixodidae</taxon>
        <taxon>Rhipicephalinae</taxon>
        <taxon>Rhipicephalus</taxon>
        <taxon>Boophilus</taxon>
    </lineage>
</organism>
<gene>
    <name evidence="2" type="ORF">HPB51_025944</name>
</gene>
<feature type="compositionally biased region" description="Basic and acidic residues" evidence="1">
    <location>
        <begin position="45"/>
        <end position="58"/>
    </location>
</feature>
<reference evidence="2" key="2">
    <citation type="submission" date="2021-09" db="EMBL/GenBank/DDBJ databases">
        <authorList>
            <person name="Jia N."/>
            <person name="Wang J."/>
            <person name="Shi W."/>
            <person name="Du L."/>
            <person name="Sun Y."/>
            <person name="Zhan W."/>
            <person name="Jiang J."/>
            <person name="Wang Q."/>
            <person name="Zhang B."/>
            <person name="Ji P."/>
            <person name="Sakyi L.B."/>
            <person name="Cui X."/>
            <person name="Yuan T."/>
            <person name="Jiang B."/>
            <person name="Yang W."/>
            <person name="Lam T.T.-Y."/>
            <person name="Chang Q."/>
            <person name="Ding S."/>
            <person name="Wang X."/>
            <person name="Zhu J."/>
            <person name="Ruan X."/>
            <person name="Zhao L."/>
            <person name="Wei J."/>
            <person name="Que T."/>
            <person name="Du C."/>
            <person name="Cheng J."/>
            <person name="Dai P."/>
            <person name="Han X."/>
            <person name="Huang E."/>
            <person name="Gao Y."/>
            <person name="Liu J."/>
            <person name="Shao H."/>
            <person name="Ye R."/>
            <person name="Li L."/>
            <person name="Wei W."/>
            <person name="Wang X."/>
            <person name="Wang C."/>
            <person name="Huo Q."/>
            <person name="Li W."/>
            <person name="Guo W."/>
            <person name="Chen H."/>
            <person name="Chen S."/>
            <person name="Zhou L."/>
            <person name="Zhou L."/>
            <person name="Ni X."/>
            <person name="Tian J."/>
            <person name="Zhou Y."/>
            <person name="Sheng Y."/>
            <person name="Liu T."/>
            <person name="Pan Y."/>
            <person name="Xia L."/>
            <person name="Li J."/>
            <person name="Zhao F."/>
            <person name="Cao W."/>
        </authorList>
    </citation>
    <scope>NUCLEOTIDE SEQUENCE</scope>
    <source>
        <strain evidence="2">Rmic-2018</strain>
        <tissue evidence="2">Larvae</tissue>
    </source>
</reference>
<protein>
    <submittedName>
        <fullName evidence="2">Uncharacterized protein</fullName>
    </submittedName>
</protein>
<sequence length="278" mass="31010">MRSLHRHAVTDSCRSGGQVGKGASANLTSSRRALEPPDITPCVRPLERSDGRSQREPPGRLPANVSRYGFVSVRSEEEASVATKERDKFLDSDARNARLSRALQHSSIAVFTFSRNSSLVYAVYSAFVTCAGLPRLFTPFSTERNGFFPSLSVFQYASHLLLSANRRPPTTKFVASRPAVTSPNDYSAREKPHEDSPTRVRCYFLFVHSRVASSGPCEQTASARTQLRRAKRSVQEGNARRIVILWKAQPRRARFESCTTGARTYEADLPVPYRMPLV</sequence>
<name>A0A9J6EDC5_RHIMP</name>
<feature type="region of interest" description="Disordered" evidence="1">
    <location>
        <begin position="1"/>
        <end position="62"/>
    </location>
</feature>
<dbReference type="AlphaFoldDB" id="A0A9J6EDC5"/>
<proteinExistence type="predicted"/>
<comment type="caution">
    <text evidence="2">The sequence shown here is derived from an EMBL/GenBank/DDBJ whole genome shotgun (WGS) entry which is preliminary data.</text>
</comment>
<keyword evidence="3" id="KW-1185">Reference proteome</keyword>